<feature type="region of interest" description="Disordered" evidence="1">
    <location>
        <begin position="1"/>
        <end position="64"/>
    </location>
</feature>
<keyword evidence="3" id="KW-1185">Reference proteome</keyword>
<proteinExistence type="predicted"/>
<feature type="compositionally biased region" description="Basic and acidic residues" evidence="1">
    <location>
        <begin position="37"/>
        <end position="58"/>
    </location>
</feature>
<evidence type="ECO:0000313" key="2">
    <source>
        <dbReference type="EMBL" id="EJK49572.1"/>
    </source>
</evidence>
<dbReference type="Proteomes" id="UP000266841">
    <property type="component" value="Unassembled WGS sequence"/>
</dbReference>
<dbReference type="EMBL" id="AGNL01044647">
    <property type="protein sequence ID" value="EJK49572.1"/>
    <property type="molecule type" value="Genomic_DNA"/>
</dbReference>
<reference evidence="2 3" key="1">
    <citation type="journal article" date="2012" name="Genome Biol.">
        <title>Genome and low-iron response of an oceanic diatom adapted to chronic iron limitation.</title>
        <authorList>
            <person name="Lommer M."/>
            <person name="Specht M."/>
            <person name="Roy A.S."/>
            <person name="Kraemer L."/>
            <person name="Andreson R."/>
            <person name="Gutowska M.A."/>
            <person name="Wolf J."/>
            <person name="Bergner S.V."/>
            <person name="Schilhabel M.B."/>
            <person name="Klostermeier U.C."/>
            <person name="Beiko R.G."/>
            <person name="Rosenstiel P."/>
            <person name="Hippler M."/>
            <person name="Laroche J."/>
        </authorList>
    </citation>
    <scope>NUCLEOTIDE SEQUENCE [LARGE SCALE GENOMIC DNA]</scope>
    <source>
        <strain evidence="2 3">CCMP1005</strain>
    </source>
</reference>
<dbReference type="AlphaFoldDB" id="K0RSB6"/>
<protein>
    <submittedName>
        <fullName evidence="2">Uncharacterized protein</fullName>
    </submittedName>
</protein>
<accession>K0RSB6</accession>
<name>K0RSB6_THAOC</name>
<comment type="caution">
    <text evidence="2">The sequence shown here is derived from an EMBL/GenBank/DDBJ whole genome shotgun (WGS) entry which is preliminary data.</text>
</comment>
<evidence type="ECO:0000313" key="3">
    <source>
        <dbReference type="Proteomes" id="UP000266841"/>
    </source>
</evidence>
<feature type="compositionally biased region" description="Basic and acidic residues" evidence="1">
    <location>
        <begin position="1"/>
        <end position="17"/>
    </location>
</feature>
<feature type="non-terminal residue" evidence="2">
    <location>
        <position position="1"/>
    </location>
</feature>
<organism evidence="2 3">
    <name type="scientific">Thalassiosira oceanica</name>
    <name type="common">Marine diatom</name>
    <dbReference type="NCBI Taxonomy" id="159749"/>
    <lineage>
        <taxon>Eukaryota</taxon>
        <taxon>Sar</taxon>
        <taxon>Stramenopiles</taxon>
        <taxon>Ochrophyta</taxon>
        <taxon>Bacillariophyta</taxon>
        <taxon>Coscinodiscophyceae</taxon>
        <taxon>Thalassiosirophycidae</taxon>
        <taxon>Thalassiosirales</taxon>
        <taxon>Thalassiosiraceae</taxon>
        <taxon>Thalassiosira</taxon>
    </lineage>
</organism>
<sequence length="64" mass="6905">GFELGRLEGEAEPHGEAPDAAGRQGGTARGGRRRPVGRRDTARRGGRGDRLRLGRGLDMRIPWG</sequence>
<gene>
    <name evidence="2" type="ORF">THAOC_31537</name>
</gene>
<evidence type="ECO:0000256" key="1">
    <source>
        <dbReference type="SAM" id="MobiDB-lite"/>
    </source>
</evidence>